<evidence type="ECO:0000313" key="3">
    <source>
        <dbReference type="Proteomes" id="UP001190700"/>
    </source>
</evidence>
<evidence type="ECO:0000256" key="1">
    <source>
        <dbReference type="SAM" id="MobiDB-lite"/>
    </source>
</evidence>
<reference evidence="2 3" key="1">
    <citation type="journal article" date="2015" name="Genome Biol. Evol.">
        <title>Comparative Genomics of a Bacterivorous Green Alga Reveals Evolutionary Causalities and Consequences of Phago-Mixotrophic Mode of Nutrition.</title>
        <authorList>
            <person name="Burns J.A."/>
            <person name="Paasch A."/>
            <person name="Narechania A."/>
            <person name="Kim E."/>
        </authorList>
    </citation>
    <scope>NUCLEOTIDE SEQUENCE [LARGE SCALE GENOMIC DNA]</scope>
    <source>
        <strain evidence="2 3">PLY_AMNH</strain>
    </source>
</reference>
<dbReference type="AlphaFoldDB" id="A0AAE0G927"/>
<dbReference type="Proteomes" id="UP001190700">
    <property type="component" value="Unassembled WGS sequence"/>
</dbReference>
<feature type="region of interest" description="Disordered" evidence="1">
    <location>
        <begin position="267"/>
        <end position="287"/>
    </location>
</feature>
<name>A0AAE0G927_9CHLO</name>
<organism evidence="2 3">
    <name type="scientific">Cymbomonas tetramitiformis</name>
    <dbReference type="NCBI Taxonomy" id="36881"/>
    <lineage>
        <taxon>Eukaryota</taxon>
        <taxon>Viridiplantae</taxon>
        <taxon>Chlorophyta</taxon>
        <taxon>Pyramimonadophyceae</taxon>
        <taxon>Pyramimonadales</taxon>
        <taxon>Pyramimonadaceae</taxon>
        <taxon>Cymbomonas</taxon>
    </lineage>
</organism>
<protein>
    <submittedName>
        <fullName evidence="2">Uncharacterized protein</fullName>
    </submittedName>
</protein>
<dbReference type="EMBL" id="LGRX02008242">
    <property type="protein sequence ID" value="KAK3273806.1"/>
    <property type="molecule type" value="Genomic_DNA"/>
</dbReference>
<gene>
    <name evidence="2" type="ORF">CYMTET_17970</name>
</gene>
<evidence type="ECO:0000313" key="2">
    <source>
        <dbReference type="EMBL" id="KAK3273806.1"/>
    </source>
</evidence>
<proteinExistence type="predicted"/>
<sequence length="287" mass="33721">MEVQSVLDVWTKYVGTQRIDSPLPKVTDITDNRFHDQLVNSADGDKTGLYLQYHKKGGPVHPVVMIIQNSEDLKKYETEEFTTDHLKALNMFKCCVGTELDTRPGQKWATFALGFAIKDGVVTRRSCLNVHSFDTDDRTLDDQLYFELVEHILGHPCRVRCEPQDLARAEQYKIFHWAPLTKRVEELQSQLQACSPDQVKQLTTQLAEKRKRHAEEHEAEKRQFDQKLLKKDQEHKAEKRQFEQKLLKMEQEHKAEKRQFEQKLLKMEQARWPSGPHRNQARLYRLA</sequence>
<accession>A0AAE0G927</accession>
<keyword evidence="3" id="KW-1185">Reference proteome</keyword>
<comment type="caution">
    <text evidence="2">The sequence shown here is derived from an EMBL/GenBank/DDBJ whole genome shotgun (WGS) entry which is preliminary data.</text>
</comment>